<feature type="compositionally biased region" description="Polar residues" evidence="1">
    <location>
        <begin position="475"/>
        <end position="488"/>
    </location>
</feature>
<evidence type="ECO:0000313" key="4">
    <source>
        <dbReference type="WBParaSite" id="SRDH1_57280.1"/>
    </source>
</evidence>
<organism evidence="3 4">
    <name type="scientific">Schistosoma rodhaini</name>
    <dbReference type="NCBI Taxonomy" id="6188"/>
    <lineage>
        <taxon>Eukaryota</taxon>
        <taxon>Metazoa</taxon>
        <taxon>Spiralia</taxon>
        <taxon>Lophotrochozoa</taxon>
        <taxon>Platyhelminthes</taxon>
        <taxon>Trematoda</taxon>
        <taxon>Digenea</taxon>
        <taxon>Strigeidida</taxon>
        <taxon>Schistosomatoidea</taxon>
        <taxon>Schistosomatidae</taxon>
        <taxon>Schistosoma</taxon>
    </lineage>
</organism>
<feature type="region of interest" description="Disordered" evidence="1">
    <location>
        <begin position="283"/>
        <end position="332"/>
    </location>
</feature>
<feature type="compositionally biased region" description="Acidic residues" evidence="1">
    <location>
        <begin position="300"/>
        <end position="309"/>
    </location>
</feature>
<dbReference type="WBParaSite" id="SRDH1_57280.1">
    <property type="protein sequence ID" value="SRDH1_57280.1"/>
    <property type="gene ID" value="SRDH1_57280"/>
</dbReference>
<feature type="compositionally biased region" description="Polar residues" evidence="1">
    <location>
        <begin position="430"/>
        <end position="439"/>
    </location>
</feature>
<evidence type="ECO:0000256" key="1">
    <source>
        <dbReference type="SAM" id="MobiDB-lite"/>
    </source>
</evidence>
<reference evidence="4" key="2">
    <citation type="submission" date="2023-11" db="UniProtKB">
        <authorList>
            <consortium name="WormBaseParasite"/>
        </authorList>
    </citation>
    <scope>IDENTIFICATION</scope>
</reference>
<sequence>MNNKINLLNWKIHFMLNILLILLIIQCSALLLSKKLNEKSRKFINKTDGSNMEIVCILDHDIYCIEHYVGFLFSDGCRRCICKQDGAYCTSKTCIDYQATETNPEDYCRKLVEKNENGTSTISDSDRNVTYNHYNLTYIHKPRNETDDEVNDDEDNSNRIMNNITKETDENVTSSPLYTEENPLTDDDSEKMNFSETANNTYKLEREIEEQPPSFDIHRQNNTVNGSVNVPIKNIENNSVFSLFTNDNVSLRENNQSLKLNEPRSHKVKNISDKLPITYILKDQGKDEHHRNSSFLNNEQDSEYNDEVEREGSKRSLSRNNNERNLITRDKYNDNTEENKLLLVDDTMQNDESSNQTDEEKIIKNISPVMNLLSDTLDSNNLDSSFATPAENIVNKELIGIVMDNKNGTNNTSNHVESQGIEDGRKHQDVSSVDENLTLNKEKENPPSNQPVNTTDSRLAHQNVSKSNKRKQSHQRNATTQDDSNNWVSREITVNSRTVKLPNEKAMKNMHQLFPNGELPYLELEEKDTQSYDDTVHGKHIPHKSPLQSVSFTSHRHDDQLMEKLDLLLKNTNDIKYYLEMLKPCWQQTQQRHHMMKMHFNSKLPKNKLLTF</sequence>
<feature type="region of interest" description="Disordered" evidence="1">
    <location>
        <begin position="405"/>
        <end position="488"/>
    </location>
</feature>
<reference evidence="3" key="1">
    <citation type="submission" date="2022-06" db="EMBL/GenBank/DDBJ databases">
        <authorList>
            <person name="Berger JAMES D."/>
            <person name="Berger JAMES D."/>
        </authorList>
    </citation>
    <scope>NUCLEOTIDE SEQUENCE [LARGE SCALE GENOMIC DNA]</scope>
</reference>
<evidence type="ECO:0000256" key="2">
    <source>
        <dbReference type="SAM" id="Phobius"/>
    </source>
</evidence>
<feature type="transmembrane region" description="Helical" evidence="2">
    <location>
        <begin position="12"/>
        <end position="32"/>
    </location>
</feature>
<evidence type="ECO:0000313" key="3">
    <source>
        <dbReference type="Proteomes" id="UP000050792"/>
    </source>
</evidence>
<keyword evidence="3" id="KW-1185">Reference proteome</keyword>
<name>A0AA85FQT6_9TREM</name>
<dbReference type="Proteomes" id="UP000050792">
    <property type="component" value="Unassembled WGS sequence"/>
</dbReference>
<feature type="compositionally biased region" description="Polar residues" evidence="1">
    <location>
        <begin position="406"/>
        <end position="417"/>
    </location>
</feature>
<proteinExistence type="predicted"/>
<accession>A0AA85FQT6</accession>
<dbReference type="AlphaFoldDB" id="A0AA85FQT6"/>
<keyword evidence="2" id="KW-0812">Transmembrane</keyword>
<feature type="compositionally biased region" description="Polar residues" evidence="1">
    <location>
        <begin position="446"/>
        <end position="466"/>
    </location>
</feature>
<keyword evidence="2" id="KW-1133">Transmembrane helix</keyword>
<keyword evidence="2" id="KW-0472">Membrane</keyword>
<protein>
    <submittedName>
        <fullName evidence="4">Uncharacterized protein</fullName>
    </submittedName>
</protein>